<name>A0A3B0PNC8_9CHLA</name>
<evidence type="ECO:0000259" key="9">
    <source>
        <dbReference type="Pfam" id="PF01336"/>
    </source>
</evidence>
<dbReference type="Gene3D" id="2.40.50.140">
    <property type="entry name" value="Nucleic acid-binding proteins"/>
    <property type="match status" value="1"/>
</dbReference>
<comment type="catalytic activity">
    <reaction evidence="7">
        <text>tRNA(Asx) + L-aspartate + ATP = L-aspartyl-tRNA(Asx) + AMP + diphosphate</text>
        <dbReference type="Rhea" id="RHEA:18349"/>
        <dbReference type="Rhea" id="RHEA-COMP:9710"/>
        <dbReference type="Rhea" id="RHEA-COMP:9711"/>
        <dbReference type="ChEBI" id="CHEBI:29991"/>
        <dbReference type="ChEBI" id="CHEBI:30616"/>
        <dbReference type="ChEBI" id="CHEBI:33019"/>
        <dbReference type="ChEBI" id="CHEBI:78442"/>
        <dbReference type="ChEBI" id="CHEBI:78516"/>
        <dbReference type="ChEBI" id="CHEBI:456215"/>
        <dbReference type="EC" id="6.1.1.23"/>
    </reaction>
</comment>
<reference evidence="12" key="1">
    <citation type="submission" date="2017-11" db="EMBL/GenBank/DDBJ databases">
        <authorList>
            <person name="Seth-Smith MB H."/>
        </authorList>
    </citation>
    <scope>NUCLEOTIDE SEQUENCE [LARGE SCALE GENOMIC DNA]</scope>
</reference>
<evidence type="ECO:0000256" key="2">
    <source>
        <dbReference type="ARBA" id="ARBA00022598"/>
    </source>
</evidence>
<proteinExistence type="inferred from homology"/>
<feature type="binding site" evidence="7">
    <location>
        <position position="223"/>
    </location>
    <ligand>
        <name>L-aspartate</name>
        <dbReference type="ChEBI" id="CHEBI:29991"/>
    </ligand>
</feature>
<accession>A0A3B0PNC8</accession>
<dbReference type="InterPro" id="IPR029351">
    <property type="entry name" value="GAD_dom"/>
</dbReference>
<dbReference type="NCBIfam" id="TIGR00459">
    <property type="entry name" value="aspS_bact"/>
    <property type="match status" value="1"/>
</dbReference>
<dbReference type="Gene3D" id="3.30.930.10">
    <property type="entry name" value="Bira Bifunctional Protein, Domain 2"/>
    <property type="match status" value="1"/>
</dbReference>
<dbReference type="Gene3D" id="3.30.1360.30">
    <property type="entry name" value="GAD-like domain"/>
    <property type="match status" value="1"/>
</dbReference>
<evidence type="ECO:0000256" key="1">
    <source>
        <dbReference type="ARBA" id="ARBA00006303"/>
    </source>
</evidence>
<evidence type="ECO:0000256" key="4">
    <source>
        <dbReference type="ARBA" id="ARBA00022840"/>
    </source>
</evidence>
<dbReference type="PANTHER" id="PTHR22594:SF5">
    <property type="entry name" value="ASPARTATE--TRNA LIGASE, MITOCHONDRIAL"/>
    <property type="match status" value="1"/>
</dbReference>
<evidence type="ECO:0000259" key="8">
    <source>
        <dbReference type="Pfam" id="PF00152"/>
    </source>
</evidence>
<dbReference type="AlphaFoldDB" id="A0A3B0PNC8"/>
<keyword evidence="4 7" id="KW-0067">ATP-binding</keyword>
<dbReference type="GO" id="GO:0050560">
    <property type="term" value="F:aspartate-tRNA(Asn) ligase activity"/>
    <property type="evidence" value="ECO:0007669"/>
    <property type="project" value="UniProtKB-EC"/>
</dbReference>
<feature type="binding site" evidence="7">
    <location>
        <position position="232"/>
    </location>
    <ligand>
        <name>ATP</name>
        <dbReference type="ChEBI" id="CHEBI:30616"/>
    </ligand>
</feature>
<dbReference type="SUPFAM" id="SSF55261">
    <property type="entry name" value="GAD domain-like"/>
    <property type="match status" value="1"/>
</dbReference>
<feature type="domain" description="Aminoacyl-tRNA synthetase class II (D/K/N)" evidence="8">
    <location>
        <begin position="123"/>
        <end position="557"/>
    </location>
</feature>
<dbReference type="InterPro" id="IPR002312">
    <property type="entry name" value="Asp/Asn-tRNA-synth_IIb"/>
</dbReference>
<dbReference type="Pfam" id="PF01336">
    <property type="entry name" value="tRNA_anti-codon"/>
    <property type="match status" value="1"/>
</dbReference>
<dbReference type="GO" id="GO:0005524">
    <property type="term" value="F:ATP binding"/>
    <property type="evidence" value="ECO:0007669"/>
    <property type="project" value="UniProtKB-UniRule"/>
</dbReference>
<dbReference type="RefSeq" id="WP_117273773.1">
    <property type="nucleotide sequence ID" value="NZ_LS992154.1"/>
</dbReference>
<dbReference type="InterPro" id="IPR004365">
    <property type="entry name" value="NA-bd_OB_tRNA"/>
</dbReference>
<evidence type="ECO:0000313" key="11">
    <source>
        <dbReference type="EMBL" id="SYX08570.1"/>
    </source>
</evidence>
<dbReference type="InterPro" id="IPR047089">
    <property type="entry name" value="Asp-tRNA-ligase_1_N"/>
</dbReference>
<dbReference type="SUPFAM" id="SSF50249">
    <property type="entry name" value="Nucleic acid-binding proteins"/>
    <property type="match status" value="1"/>
</dbReference>
<feature type="region of interest" description="Aspartate" evidence="7">
    <location>
        <begin position="201"/>
        <end position="204"/>
    </location>
</feature>
<dbReference type="GO" id="GO:0005737">
    <property type="term" value="C:cytoplasm"/>
    <property type="evidence" value="ECO:0007669"/>
    <property type="project" value="UniProtKB-SubCell"/>
</dbReference>
<evidence type="ECO:0000256" key="7">
    <source>
        <dbReference type="HAMAP-Rule" id="MF_00044"/>
    </source>
</evidence>
<dbReference type="InterPro" id="IPR004115">
    <property type="entry name" value="GAD-like_sf"/>
</dbReference>
<keyword evidence="7" id="KW-0963">Cytoplasm</keyword>
<dbReference type="Proteomes" id="UP000258476">
    <property type="component" value="Chromosome"/>
</dbReference>
<dbReference type="Pfam" id="PF00152">
    <property type="entry name" value="tRNA-synt_2"/>
    <property type="match status" value="1"/>
</dbReference>
<feature type="binding site" evidence="7">
    <location>
        <begin position="223"/>
        <end position="225"/>
    </location>
    <ligand>
        <name>ATP</name>
        <dbReference type="ChEBI" id="CHEBI:30616"/>
    </ligand>
</feature>
<feature type="binding site" evidence="7">
    <location>
        <position position="177"/>
    </location>
    <ligand>
        <name>L-aspartate</name>
        <dbReference type="ChEBI" id="CHEBI:29991"/>
    </ligand>
</feature>
<evidence type="ECO:0000256" key="3">
    <source>
        <dbReference type="ARBA" id="ARBA00022741"/>
    </source>
</evidence>
<dbReference type="PANTHER" id="PTHR22594">
    <property type="entry name" value="ASPARTYL/LYSYL-TRNA SYNTHETASE"/>
    <property type="match status" value="1"/>
</dbReference>
<feature type="binding site" evidence="7">
    <location>
        <position position="447"/>
    </location>
    <ligand>
        <name>L-aspartate</name>
        <dbReference type="ChEBI" id="CHEBI:29991"/>
    </ligand>
</feature>
<keyword evidence="3 7" id="KW-0547">Nucleotide-binding</keyword>
<comment type="function">
    <text evidence="7">Aspartyl-tRNA synthetase with relaxed tRNA specificity since it is able to aspartylate not only its cognate tRNA(Asp) but also tRNA(Asn). Reaction proceeds in two steps: L-aspartate is first activated by ATP to form Asp-AMP and then transferred to the acceptor end of tRNA(Asp/Asn).</text>
</comment>
<feature type="domain" description="OB" evidence="9">
    <location>
        <begin position="20"/>
        <end position="105"/>
    </location>
</feature>
<feature type="binding site" evidence="7">
    <location>
        <position position="488"/>
    </location>
    <ligand>
        <name>L-aspartate</name>
        <dbReference type="ChEBI" id="CHEBI:29991"/>
    </ligand>
</feature>
<sequence>MKYRTHRCNELSLSNVGERVRVSGWVHRYRNHGGVVFIDLRDRFGITQIVCREDEKPDLHQLVDSVRSEWVLSVEGSVCRRLEGMENSNLPTGDIEVDIEKVDILSKARNLPFSISDEHIHVNEELRLEYRYLDMRRGQILDRLIYRHKVMLACRQYMDKQGFTEVVTPVLGKSTPEGARDYLVPSRIYPGSFYALPQSPQLFKQILMVGGLDRYFQIATCFRDEDLRADRQPEFSQIDIEMSFATPDDLFPIIEQLVVEMFAVQGIKIDVPLPRMTYQKAKDLYGTDKPDLRFGLQLRDCREHAKQFSFSIFLDQLAQGGTIKGFCVPGGADISRKQLDIYTEFVKRYGAMGLVWIKKQENGVASNVAKFASEEVFEAMFADFGAEDNDILLLIAAPESVVNQSLDHLRRLIAKERNLYDDSQYNFVWITDFPLFAKEDGKICSEHHPFTSPLDEDISLLDTDPLSVRSSSYDLVLNGYEIASGSQRIHNADLQNKIFSILELSPESIKEKFGFFIDALSFGTPPHLGIALGLDRIMMVLTGAEGIREVIAFPKTQKAADLMMNAPAEIMTSQLKELNIKVTS</sequence>
<comment type="subunit">
    <text evidence="7">Homodimer.</text>
</comment>
<dbReference type="EMBL" id="LS992154">
    <property type="protein sequence ID" value="SYX08570.1"/>
    <property type="molecule type" value="Genomic_DNA"/>
</dbReference>
<feature type="binding site" evidence="7">
    <location>
        <begin position="533"/>
        <end position="536"/>
    </location>
    <ligand>
        <name>ATP</name>
        <dbReference type="ChEBI" id="CHEBI:30616"/>
    </ligand>
</feature>
<organism evidence="11 12">
    <name type="scientific">Chlamydia poikilotherma</name>
    <dbReference type="NCBI Taxonomy" id="1967783"/>
    <lineage>
        <taxon>Bacteria</taxon>
        <taxon>Pseudomonadati</taxon>
        <taxon>Chlamydiota</taxon>
        <taxon>Chlamydiia</taxon>
        <taxon>Chlamydiales</taxon>
        <taxon>Chlamydiaceae</taxon>
        <taxon>Chlamydia/Chlamydophila group</taxon>
        <taxon>Chlamydia</taxon>
    </lineage>
</organism>
<dbReference type="InterPro" id="IPR045864">
    <property type="entry name" value="aa-tRNA-synth_II/BPL/LPL"/>
</dbReference>
<dbReference type="PRINTS" id="PR01042">
    <property type="entry name" value="TRNASYNTHASP"/>
</dbReference>
<evidence type="ECO:0000256" key="6">
    <source>
        <dbReference type="ARBA" id="ARBA00023146"/>
    </source>
</evidence>
<dbReference type="HAMAP" id="MF_00044">
    <property type="entry name" value="Asp_tRNA_synth_type1"/>
    <property type="match status" value="1"/>
</dbReference>
<dbReference type="NCBIfam" id="NF001750">
    <property type="entry name" value="PRK00476.1"/>
    <property type="match status" value="1"/>
</dbReference>
<keyword evidence="12" id="KW-1185">Reference proteome</keyword>
<dbReference type="InterPro" id="IPR047090">
    <property type="entry name" value="AspRS_core"/>
</dbReference>
<feature type="site" description="Important for tRNA non-discrimination" evidence="7">
    <location>
        <position position="32"/>
    </location>
</feature>
<dbReference type="CDD" id="cd00777">
    <property type="entry name" value="AspRS_core"/>
    <property type="match status" value="1"/>
</dbReference>
<dbReference type="GO" id="GO:0006422">
    <property type="term" value="P:aspartyl-tRNA aminoacylation"/>
    <property type="evidence" value="ECO:0007669"/>
    <property type="project" value="UniProtKB-UniRule"/>
</dbReference>
<dbReference type="InterPro" id="IPR012340">
    <property type="entry name" value="NA-bd_OB-fold"/>
</dbReference>
<feature type="binding site" evidence="7">
    <location>
        <position position="481"/>
    </location>
    <ligand>
        <name>ATP</name>
        <dbReference type="ChEBI" id="CHEBI:30616"/>
    </ligand>
</feature>
<gene>
    <name evidence="7 11" type="primary">aspS</name>
    <name evidence="11" type="ORF">C834K_0085</name>
</gene>
<protein>
    <recommendedName>
        <fullName evidence="7">Aspartate--tRNA(Asp/Asn) ligase</fullName>
        <ecNumber evidence="7">6.1.1.23</ecNumber>
    </recommendedName>
    <alternativeName>
        <fullName evidence="7">Aspartyl-tRNA synthetase</fullName>
        <shortName evidence="7">AspRS</shortName>
    </alternativeName>
    <alternativeName>
        <fullName evidence="7">Non-discriminating aspartyl-tRNA synthetase</fullName>
        <shortName evidence="7">ND-AspRS</shortName>
    </alternativeName>
</protein>
<evidence type="ECO:0000313" key="12">
    <source>
        <dbReference type="Proteomes" id="UP000258476"/>
    </source>
</evidence>
<keyword evidence="6 7" id="KW-0030">Aminoacyl-tRNA synthetase</keyword>
<comment type="similarity">
    <text evidence="1 7">Belongs to the class-II aminoacyl-tRNA synthetase family. Type 1 subfamily.</text>
</comment>
<dbReference type="SUPFAM" id="SSF55681">
    <property type="entry name" value="Class II aaRS and biotin synthetases"/>
    <property type="match status" value="1"/>
</dbReference>
<keyword evidence="2 7" id="KW-0436">Ligase</keyword>
<feature type="site" description="Important for tRNA non-discrimination" evidence="7">
    <location>
        <position position="84"/>
    </location>
</feature>
<evidence type="ECO:0000259" key="10">
    <source>
        <dbReference type="Pfam" id="PF02938"/>
    </source>
</evidence>
<dbReference type="GO" id="GO:0004815">
    <property type="term" value="F:aspartate-tRNA ligase activity"/>
    <property type="evidence" value="ECO:0007669"/>
    <property type="project" value="UniProtKB-UniRule"/>
</dbReference>
<dbReference type="EC" id="6.1.1.23" evidence="7"/>
<comment type="subcellular location">
    <subcellularLocation>
        <location evidence="7">Cytoplasm</location>
    </subcellularLocation>
</comment>
<dbReference type="InterPro" id="IPR004364">
    <property type="entry name" value="Aa-tRNA-synt_II"/>
</dbReference>
<keyword evidence="5 7" id="KW-0648">Protein biosynthesis</keyword>
<dbReference type="KEGG" id="chla:C834K_0085"/>
<evidence type="ECO:0000256" key="5">
    <source>
        <dbReference type="ARBA" id="ARBA00022917"/>
    </source>
</evidence>
<dbReference type="GO" id="GO:0003676">
    <property type="term" value="F:nucleic acid binding"/>
    <property type="evidence" value="ECO:0007669"/>
    <property type="project" value="InterPro"/>
</dbReference>
<dbReference type="CDD" id="cd04317">
    <property type="entry name" value="EcAspRS_like_N"/>
    <property type="match status" value="1"/>
</dbReference>
<dbReference type="InterPro" id="IPR004524">
    <property type="entry name" value="Asp-tRNA-ligase_1"/>
</dbReference>
<dbReference type="Pfam" id="PF02938">
    <property type="entry name" value="GAD"/>
    <property type="match status" value="1"/>
</dbReference>
<feature type="domain" description="GAD" evidence="10">
    <location>
        <begin position="313"/>
        <end position="406"/>
    </location>
</feature>
<dbReference type="OrthoDB" id="9802326at2"/>